<protein>
    <submittedName>
        <fullName evidence="2">Uncharacterized protein</fullName>
    </submittedName>
</protein>
<keyword evidence="1" id="KW-0732">Signal</keyword>
<evidence type="ECO:0000313" key="3">
    <source>
        <dbReference type="Proteomes" id="UP000182284"/>
    </source>
</evidence>
<evidence type="ECO:0000256" key="1">
    <source>
        <dbReference type="SAM" id="SignalP"/>
    </source>
</evidence>
<reference evidence="2 3" key="1">
    <citation type="submission" date="2016-10" db="EMBL/GenBank/DDBJ databases">
        <authorList>
            <person name="de Groot N.N."/>
        </authorList>
    </citation>
    <scope>NUCLEOTIDE SEQUENCE [LARGE SCALE GENOMIC DNA]</scope>
    <source>
        <strain evidence="2 3">DSM 27375</strain>
    </source>
</reference>
<dbReference type="OrthoDB" id="7773569at2"/>
<name>A0A1G7HUV6_9RHOB</name>
<dbReference type="EMBL" id="FNBL01000002">
    <property type="protein sequence ID" value="SDF04252.1"/>
    <property type="molecule type" value="Genomic_DNA"/>
</dbReference>
<sequence length="165" mass="17733">MKAVLAAALIALASPVIADDWYFEASLEGGAEFWTFTNEKGEVSPRRERGDEIWITRSDEVNSFGPDGSCDFNNCSVSVAIGGQAPVAGEQVRATFSNGETLEFAARGGEVMVDNYTTAGMGATNRFVQNIRAAERVEIGFGGRTHQFSLAGSTKALDAIRPYLR</sequence>
<dbReference type="RefSeq" id="WP_074641699.1">
    <property type="nucleotide sequence ID" value="NZ_FNBL01000002.1"/>
</dbReference>
<accession>A0A1G7HUV6</accession>
<organism evidence="2 3">
    <name type="scientific">Celeribacter baekdonensis</name>
    <dbReference type="NCBI Taxonomy" id="875171"/>
    <lineage>
        <taxon>Bacteria</taxon>
        <taxon>Pseudomonadati</taxon>
        <taxon>Pseudomonadota</taxon>
        <taxon>Alphaproteobacteria</taxon>
        <taxon>Rhodobacterales</taxon>
        <taxon>Roseobacteraceae</taxon>
        <taxon>Celeribacter</taxon>
    </lineage>
</organism>
<proteinExistence type="predicted"/>
<dbReference type="AlphaFoldDB" id="A0A1G7HUV6"/>
<gene>
    <name evidence="2" type="ORF">SAMN04488117_10286</name>
</gene>
<feature type="signal peptide" evidence="1">
    <location>
        <begin position="1"/>
        <end position="18"/>
    </location>
</feature>
<dbReference type="Proteomes" id="UP000182284">
    <property type="component" value="Unassembled WGS sequence"/>
</dbReference>
<evidence type="ECO:0000313" key="2">
    <source>
        <dbReference type="EMBL" id="SDF04252.1"/>
    </source>
</evidence>
<feature type="chain" id="PRO_5010314369" evidence="1">
    <location>
        <begin position="19"/>
        <end position="165"/>
    </location>
</feature>